<dbReference type="Proteomes" id="UP001163387">
    <property type="component" value="Chromosome"/>
</dbReference>
<organism evidence="1 2">
    <name type="scientific">Spiroplasma ixodetis</name>
    <dbReference type="NCBI Taxonomy" id="2141"/>
    <lineage>
        <taxon>Bacteria</taxon>
        <taxon>Bacillati</taxon>
        <taxon>Mycoplasmatota</taxon>
        <taxon>Mollicutes</taxon>
        <taxon>Entomoplasmatales</taxon>
        <taxon>Spiroplasmataceae</taxon>
        <taxon>Spiroplasma</taxon>
    </lineage>
</organism>
<name>A0ABM8BUE5_9MOLU</name>
<evidence type="ECO:0000313" key="1">
    <source>
        <dbReference type="EMBL" id="BDT03454.1"/>
    </source>
</evidence>
<accession>A0ABM8BUE5</accession>
<dbReference type="RefSeq" id="WP_281749440.1">
    <property type="nucleotide sequence ID" value="NZ_AP026933.1"/>
</dbReference>
<sequence>MNKEELEQWVFNEIGKIESIKEDKLLHENCINKEKIVSFLSEFYNNFNQVEDKWFQSKADTYANILEYLESNEFYNDNKN</sequence>
<gene>
    <name evidence="1" type="ORF">SHM_11000</name>
</gene>
<reference evidence="1 2" key="1">
    <citation type="journal article" date="2022" name="Front. Microbiol.">
        <title>Male-killing mechanisms vary between Spiroplasma species.</title>
        <authorList>
            <person name="Arai H."/>
            <person name="Inoue M."/>
            <person name="Kageyama D."/>
        </authorList>
    </citation>
    <scope>NUCLEOTIDE SEQUENCE [LARGE SCALE GENOMIC DNA]</scope>
    <source>
        <strain evidence="2">sHm</strain>
    </source>
</reference>
<protein>
    <submittedName>
        <fullName evidence="1">Uncharacterized protein</fullName>
    </submittedName>
</protein>
<proteinExistence type="predicted"/>
<evidence type="ECO:0000313" key="2">
    <source>
        <dbReference type="Proteomes" id="UP001163387"/>
    </source>
</evidence>
<dbReference type="EMBL" id="AP026933">
    <property type="protein sequence ID" value="BDT03454.1"/>
    <property type="molecule type" value="Genomic_DNA"/>
</dbReference>
<keyword evidence="2" id="KW-1185">Reference proteome</keyword>